<reference evidence="1 2" key="1">
    <citation type="submission" date="2018-05" db="EMBL/GenBank/DDBJ databases">
        <title>Genomic Encyclopedia of Type Strains, Phase IV (KMG-IV): sequencing the most valuable type-strain genomes for metagenomic binning, comparative biology and taxonomic classification.</title>
        <authorList>
            <person name="Goeker M."/>
        </authorList>
    </citation>
    <scope>NUCLEOTIDE SEQUENCE [LARGE SCALE GENOMIC DNA]</scope>
    <source>
        <strain evidence="1 2">DSM 103371</strain>
    </source>
</reference>
<comment type="caution">
    <text evidence="1">The sequence shown here is derived from an EMBL/GenBank/DDBJ whole genome shotgun (WGS) entry which is preliminary data.</text>
</comment>
<evidence type="ECO:0000313" key="2">
    <source>
        <dbReference type="Proteomes" id="UP000245390"/>
    </source>
</evidence>
<dbReference type="EMBL" id="QGGV01000019">
    <property type="protein sequence ID" value="PWK50971.1"/>
    <property type="molecule type" value="Genomic_DNA"/>
</dbReference>
<dbReference type="RefSeq" id="WP_109761256.1">
    <property type="nucleotide sequence ID" value="NZ_CP034588.1"/>
</dbReference>
<accession>A0A316FQC1</accession>
<proteinExistence type="predicted"/>
<organism evidence="1 2">
    <name type="scientific">Silicimonas algicola</name>
    <dbReference type="NCBI Taxonomy" id="1826607"/>
    <lineage>
        <taxon>Bacteria</taxon>
        <taxon>Pseudomonadati</taxon>
        <taxon>Pseudomonadota</taxon>
        <taxon>Alphaproteobacteria</taxon>
        <taxon>Rhodobacterales</taxon>
        <taxon>Paracoccaceae</taxon>
    </lineage>
</organism>
<gene>
    <name evidence="1" type="ORF">C8D95_1193</name>
</gene>
<dbReference type="Proteomes" id="UP000245390">
    <property type="component" value="Unassembled WGS sequence"/>
</dbReference>
<sequence>MILASEASQSLPDKMIDWSSLAGTERPLAAMRSYEVKQSGALKKARFVAMTDLSFWRGSHFTVHL</sequence>
<dbReference type="AlphaFoldDB" id="A0A316FQC1"/>
<protein>
    <submittedName>
        <fullName evidence="1">Uncharacterized protein</fullName>
    </submittedName>
</protein>
<dbReference type="KEGG" id="salo:EF888_01440"/>
<evidence type="ECO:0000313" key="1">
    <source>
        <dbReference type="EMBL" id="PWK50971.1"/>
    </source>
</evidence>
<keyword evidence="2" id="KW-1185">Reference proteome</keyword>
<name>A0A316FQC1_9RHOB</name>